<evidence type="ECO:0000313" key="1">
    <source>
        <dbReference type="EMBL" id="PXZ39495.1"/>
    </source>
</evidence>
<accession>A0AAE5WIG2</accession>
<gene>
    <name evidence="1" type="ORF">DM482_04065</name>
</gene>
<sequence length="61" mass="6753">MIFLAKLGFTPQQVREMTHLEVSAWVESLLQSQGAKPQAGGISKGDTVHYNLVRRKKQDGA</sequence>
<dbReference type="Proteomes" id="UP000247594">
    <property type="component" value="Unassembled WGS sequence"/>
</dbReference>
<evidence type="ECO:0000313" key="2">
    <source>
        <dbReference type="Proteomes" id="UP000247594"/>
    </source>
</evidence>
<protein>
    <submittedName>
        <fullName evidence="1">Uncharacterized protein</fullName>
    </submittedName>
</protein>
<dbReference type="EMBL" id="QJPJ01000005">
    <property type="protein sequence ID" value="PXZ39495.1"/>
    <property type="molecule type" value="Genomic_DNA"/>
</dbReference>
<comment type="caution">
    <text evidence="1">The sequence shown here is derived from an EMBL/GenBank/DDBJ whole genome shotgun (WGS) entry which is preliminary data.</text>
</comment>
<organism evidence="1 2">
    <name type="scientific">Avibacterium paragallinarum</name>
    <name type="common">Haemophilus gallinarum</name>
    <dbReference type="NCBI Taxonomy" id="728"/>
    <lineage>
        <taxon>Bacteria</taxon>
        <taxon>Pseudomonadati</taxon>
        <taxon>Pseudomonadota</taxon>
        <taxon>Gammaproteobacteria</taxon>
        <taxon>Pasteurellales</taxon>
        <taxon>Pasteurellaceae</taxon>
        <taxon>Avibacterium</taxon>
    </lineage>
</organism>
<dbReference type="AlphaFoldDB" id="A0AAE5WIG2"/>
<reference evidence="1 2" key="1">
    <citation type="submission" date="2018-06" db="EMBL/GenBank/DDBJ databases">
        <authorList>
            <person name="Teymurazov M."/>
            <person name="Kislichkina A."/>
            <person name="Abaymova A."/>
            <person name="Mukhina T."/>
            <person name="Mayskaya N."/>
            <person name="Svetoch E."/>
            <person name="Bogun A."/>
        </authorList>
    </citation>
    <scope>NUCLEOTIDE SEQUENCE [LARGE SCALE GENOMIC DNA]</scope>
    <source>
        <strain evidence="1 2">SCPM-O-B-8406</strain>
    </source>
</reference>
<name>A0AAE5WIG2_AVIPA</name>
<proteinExistence type="predicted"/>